<dbReference type="AlphaFoldDB" id="A0A5Q2NAZ7"/>
<accession>A0A5Q2NAZ7</accession>
<sequence>MKEKFRPLAGLKPKEKLKNPYPFDTISSTLAYSLLKRI</sequence>
<evidence type="ECO:0000313" key="1">
    <source>
        <dbReference type="EMBL" id="QGG49430.1"/>
    </source>
</evidence>
<dbReference type="EMBL" id="CP045875">
    <property type="protein sequence ID" value="QGG49430.1"/>
    <property type="molecule type" value="Genomic_DNA"/>
</dbReference>
<dbReference type="KEGG" id="hcv:FTV88_3365"/>
<dbReference type="Proteomes" id="UP000366051">
    <property type="component" value="Chromosome"/>
</dbReference>
<organism evidence="1 2">
    <name type="scientific">Heliorestis convoluta</name>
    <dbReference type="NCBI Taxonomy" id="356322"/>
    <lineage>
        <taxon>Bacteria</taxon>
        <taxon>Bacillati</taxon>
        <taxon>Bacillota</taxon>
        <taxon>Clostridia</taxon>
        <taxon>Eubacteriales</taxon>
        <taxon>Heliobacteriaceae</taxon>
        <taxon>Heliorestis</taxon>
    </lineage>
</organism>
<proteinExistence type="predicted"/>
<gene>
    <name evidence="1" type="ORF">FTV88_3365</name>
</gene>
<protein>
    <submittedName>
        <fullName evidence="1">Uncharacterized protein</fullName>
    </submittedName>
</protein>
<reference evidence="2" key="1">
    <citation type="submission" date="2019-11" db="EMBL/GenBank/DDBJ databases">
        <title>Genome sequence of Heliorestis convoluta strain HH, an alkaliphilic and minimalistic phototrophic bacterium from a soda lake in Egypt.</title>
        <authorList>
            <person name="Dewey E.D."/>
            <person name="Stokes L.M."/>
            <person name="Burchell B.M."/>
            <person name="Shaffer K.N."/>
            <person name="Huntington A.M."/>
            <person name="Baker J.M."/>
            <person name="Nadendla S."/>
            <person name="Giglio M.G."/>
            <person name="Touchman J.W."/>
            <person name="Blankenship R.E."/>
            <person name="Madigan M.T."/>
            <person name="Sattley W.M."/>
        </authorList>
    </citation>
    <scope>NUCLEOTIDE SEQUENCE [LARGE SCALE GENOMIC DNA]</scope>
    <source>
        <strain evidence="2">HH</strain>
    </source>
</reference>
<evidence type="ECO:0000313" key="2">
    <source>
        <dbReference type="Proteomes" id="UP000366051"/>
    </source>
</evidence>
<keyword evidence="2" id="KW-1185">Reference proteome</keyword>
<name>A0A5Q2NAZ7_9FIRM</name>